<dbReference type="Pfam" id="PF13500">
    <property type="entry name" value="AAA_26"/>
    <property type="match status" value="1"/>
</dbReference>
<comment type="caution">
    <text evidence="9">The sequence shown here is derived from an EMBL/GenBank/DDBJ whole genome shotgun (WGS) entry which is preliminary data.</text>
</comment>
<comment type="function">
    <text evidence="8">Catalyzes a mechanistically unusual reaction, the ATP-dependent insertion of CO2 between the N7 and N8 nitrogen atoms of 7,8-diaminopelargonic acid (DAPA, also called 7,8-diammoniononanoate) to form a ureido ring.</text>
</comment>
<accession>A0AAW7QZ79</accession>
<keyword evidence="5 8" id="KW-0093">Biotin biosynthesis</keyword>
<feature type="binding site" evidence="8">
    <location>
        <position position="54"/>
    </location>
    <ligand>
        <name>Mg(2+)</name>
        <dbReference type="ChEBI" id="CHEBI:18420"/>
    </ligand>
</feature>
<evidence type="ECO:0000256" key="5">
    <source>
        <dbReference type="ARBA" id="ARBA00022756"/>
    </source>
</evidence>
<feature type="binding site" evidence="8">
    <location>
        <begin position="12"/>
        <end position="17"/>
    </location>
    <ligand>
        <name>ATP</name>
        <dbReference type="ChEBI" id="CHEBI:30616"/>
    </ligand>
</feature>
<dbReference type="GO" id="GO:0005524">
    <property type="term" value="F:ATP binding"/>
    <property type="evidence" value="ECO:0007669"/>
    <property type="project" value="UniProtKB-UniRule"/>
</dbReference>
<keyword evidence="1 8" id="KW-0963">Cytoplasm</keyword>
<keyword evidence="11" id="KW-1185">Reference proteome</keyword>
<evidence type="ECO:0000313" key="12">
    <source>
        <dbReference type="Proteomes" id="UP001169492"/>
    </source>
</evidence>
<dbReference type="PANTHER" id="PTHR43210:SF5">
    <property type="entry name" value="DETHIOBIOTIN SYNTHETASE"/>
    <property type="match status" value="1"/>
</dbReference>
<dbReference type="GO" id="GO:0000287">
    <property type="term" value="F:magnesium ion binding"/>
    <property type="evidence" value="ECO:0007669"/>
    <property type="project" value="UniProtKB-UniRule"/>
</dbReference>
<comment type="pathway">
    <text evidence="8">Cofactor biosynthesis; biotin biosynthesis; biotin from 7,8-diaminononanoate: step 1/2.</text>
</comment>
<comment type="subcellular location">
    <subcellularLocation>
        <location evidence="8">Cytoplasm</location>
    </subcellularLocation>
</comment>
<evidence type="ECO:0000256" key="4">
    <source>
        <dbReference type="ARBA" id="ARBA00022741"/>
    </source>
</evidence>
<sequence length="239" mass="25635">MTCIFVTGTDTDVGKTLVSSALLLRLAQGGYRTLAMKPVAAGAALTEHGLRNDDALQLRAAMNVTGVEYSELNPVCLAPPVAPHLAAEQVNQRLTVRDLTEHFKSLRAAYAHDLMLVEGAGGWQVPLNDEESLADFVEAIGAKVVLVVGLKLGCLNHTLLTIADLQHRGIEVLGWVANQAQPEAMALQTENVAWLKRRLPIPLLGTIPFLEKTAEADRPASAVDYLPASQELMSVLQGS</sequence>
<feature type="active site" evidence="8">
    <location>
        <position position="37"/>
    </location>
</feature>
<dbReference type="EC" id="6.3.3.3" evidence="8"/>
<feature type="binding site" evidence="8">
    <location>
        <position position="118"/>
    </location>
    <ligand>
        <name>Mg(2+)</name>
        <dbReference type="ChEBI" id="CHEBI:18420"/>
    </ligand>
</feature>
<feature type="binding site" evidence="8">
    <location>
        <position position="16"/>
    </location>
    <ligand>
        <name>Mg(2+)</name>
        <dbReference type="ChEBI" id="CHEBI:18420"/>
    </ligand>
</feature>
<evidence type="ECO:0000256" key="7">
    <source>
        <dbReference type="ARBA" id="ARBA00022842"/>
    </source>
</evidence>
<dbReference type="Proteomes" id="UP001169491">
    <property type="component" value="Unassembled WGS sequence"/>
</dbReference>
<dbReference type="AlphaFoldDB" id="A0AAW7QZ79"/>
<comment type="caution">
    <text evidence="8">Lacks conserved residue(s) required for the propagation of feature annotation.</text>
</comment>
<gene>
    <name evidence="8 9" type="primary">bioD</name>
    <name evidence="9" type="ORF">J6I90_02045</name>
    <name evidence="10" type="ORF">J6I92_01865</name>
</gene>
<evidence type="ECO:0000256" key="1">
    <source>
        <dbReference type="ARBA" id="ARBA00022490"/>
    </source>
</evidence>
<dbReference type="NCBIfam" id="TIGR00347">
    <property type="entry name" value="bioD"/>
    <property type="match status" value="1"/>
</dbReference>
<feature type="binding site" evidence="8">
    <location>
        <begin position="178"/>
        <end position="179"/>
    </location>
    <ligand>
        <name>ATP</name>
        <dbReference type="ChEBI" id="CHEBI:30616"/>
    </ligand>
</feature>
<dbReference type="EMBL" id="JAGGJB010000001">
    <property type="protein sequence ID" value="MDN7123655.1"/>
    <property type="molecule type" value="Genomic_DNA"/>
</dbReference>
<proteinExistence type="inferred from homology"/>
<feature type="binding site" evidence="8">
    <location>
        <position position="54"/>
    </location>
    <ligand>
        <name>ATP</name>
        <dbReference type="ChEBI" id="CHEBI:30616"/>
    </ligand>
</feature>
<name>A0AAW7QZ79_9GAMM</name>
<feature type="binding site" evidence="8">
    <location>
        <begin position="208"/>
        <end position="210"/>
    </location>
    <ligand>
        <name>ATP</name>
        <dbReference type="ChEBI" id="CHEBI:30616"/>
    </ligand>
</feature>
<dbReference type="PIRSF" id="PIRSF006755">
    <property type="entry name" value="DTB_synth"/>
    <property type="match status" value="1"/>
</dbReference>
<comment type="similarity">
    <text evidence="8">Belongs to the dethiobiotin synthetase family.</text>
</comment>
<dbReference type="GO" id="GO:0042803">
    <property type="term" value="F:protein homodimerization activity"/>
    <property type="evidence" value="ECO:0007669"/>
    <property type="project" value="UniProtKB-ARBA"/>
</dbReference>
<dbReference type="Proteomes" id="UP001169492">
    <property type="component" value="Unassembled WGS sequence"/>
</dbReference>
<organism evidence="9 12">
    <name type="scientific">Pseudidiomarina terrestris</name>
    <dbReference type="NCBI Taxonomy" id="2820060"/>
    <lineage>
        <taxon>Bacteria</taxon>
        <taxon>Pseudomonadati</taxon>
        <taxon>Pseudomonadota</taxon>
        <taxon>Gammaproteobacteria</taxon>
        <taxon>Alteromonadales</taxon>
        <taxon>Idiomarinaceae</taxon>
        <taxon>Pseudidiomarina</taxon>
    </lineage>
</organism>
<dbReference type="Gene3D" id="3.40.50.300">
    <property type="entry name" value="P-loop containing nucleotide triphosphate hydrolases"/>
    <property type="match status" value="1"/>
</dbReference>
<keyword evidence="7 8" id="KW-0460">Magnesium</keyword>
<comment type="catalytic activity">
    <reaction evidence="8">
        <text>(7R,8S)-7,8-diammoniononanoate + CO2 + ATP = (4R,5S)-dethiobiotin + ADP + phosphate + 3 H(+)</text>
        <dbReference type="Rhea" id="RHEA:15805"/>
        <dbReference type="ChEBI" id="CHEBI:15378"/>
        <dbReference type="ChEBI" id="CHEBI:16526"/>
        <dbReference type="ChEBI" id="CHEBI:30616"/>
        <dbReference type="ChEBI" id="CHEBI:43474"/>
        <dbReference type="ChEBI" id="CHEBI:149469"/>
        <dbReference type="ChEBI" id="CHEBI:149473"/>
        <dbReference type="ChEBI" id="CHEBI:456216"/>
        <dbReference type="EC" id="6.3.3.3"/>
    </reaction>
</comment>
<evidence type="ECO:0000256" key="6">
    <source>
        <dbReference type="ARBA" id="ARBA00022840"/>
    </source>
</evidence>
<keyword evidence="2 8" id="KW-0436">Ligase</keyword>
<comment type="subunit">
    <text evidence="8">Homodimer.</text>
</comment>
<dbReference type="FunFam" id="3.40.50.300:FF:000292">
    <property type="entry name" value="ATP-dependent dethiobiotin synthetase BioD"/>
    <property type="match status" value="1"/>
</dbReference>
<keyword evidence="3 8" id="KW-0479">Metal-binding</keyword>
<protein>
    <recommendedName>
        <fullName evidence="8">ATP-dependent dethiobiotin synthetase BioD</fullName>
        <ecNumber evidence="8">6.3.3.3</ecNumber>
    </recommendedName>
    <alternativeName>
        <fullName evidence="8">DTB synthetase</fullName>
        <shortName evidence="8">DTBS</shortName>
    </alternativeName>
    <alternativeName>
        <fullName evidence="8">Dethiobiotin synthase</fullName>
    </alternativeName>
</protein>
<dbReference type="GO" id="GO:0004141">
    <property type="term" value="F:dethiobiotin synthase activity"/>
    <property type="evidence" value="ECO:0007669"/>
    <property type="project" value="UniProtKB-UniRule"/>
</dbReference>
<keyword evidence="6 8" id="KW-0067">ATP-binding</keyword>
<dbReference type="GO" id="GO:0005829">
    <property type="term" value="C:cytosol"/>
    <property type="evidence" value="ECO:0007669"/>
    <property type="project" value="TreeGrafter"/>
</dbReference>
<dbReference type="RefSeq" id="WP_301773918.1">
    <property type="nucleotide sequence ID" value="NZ_JAGGJB010000001.1"/>
</dbReference>
<evidence type="ECO:0000256" key="2">
    <source>
        <dbReference type="ARBA" id="ARBA00022598"/>
    </source>
</evidence>
<dbReference type="EMBL" id="JAGGJC010000001">
    <property type="protein sequence ID" value="MDN7128621.1"/>
    <property type="molecule type" value="Genomic_DNA"/>
</dbReference>
<evidence type="ECO:0000313" key="10">
    <source>
        <dbReference type="EMBL" id="MDN7128621.1"/>
    </source>
</evidence>
<dbReference type="GO" id="GO:0009102">
    <property type="term" value="P:biotin biosynthetic process"/>
    <property type="evidence" value="ECO:0007669"/>
    <property type="project" value="UniProtKB-UniRule"/>
</dbReference>
<keyword evidence="4 8" id="KW-0547">Nucleotide-binding</keyword>
<evidence type="ECO:0000256" key="8">
    <source>
        <dbReference type="HAMAP-Rule" id="MF_00336"/>
    </source>
</evidence>
<evidence type="ECO:0000313" key="9">
    <source>
        <dbReference type="EMBL" id="MDN7123655.1"/>
    </source>
</evidence>
<dbReference type="CDD" id="cd03109">
    <property type="entry name" value="DTBS"/>
    <property type="match status" value="1"/>
</dbReference>
<evidence type="ECO:0000313" key="11">
    <source>
        <dbReference type="Proteomes" id="UP001169491"/>
    </source>
</evidence>
<dbReference type="HAMAP" id="MF_00336">
    <property type="entry name" value="BioD"/>
    <property type="match status" value="1"/>
</dbReference>
<comment type="cofactor">
    <cofactor evidence="8">
        <name>Mg(2+)</name>
        <dbReference type="ChEBI" id="CHEBI:18420"/>
    </cofactor>
</comment>
<reference evidence="11 12" key="1">
    <citation type="submission" date="2021-03" db="EMBL/GenBank/DDBJ databases">
        <title>Pseudidiomarina terrestris, a new bacterium isolated from saline soil.</title>
        <authorList>
            <person name="Galisteo C."/>
            <person name="De La Haba R."/>
            <person name="Sanchez-Porro C."/>
            <person name="Ventosa A."/>
        </authorList>
    </citation>
    <scope>NUCLEOTIDE SEQUENCE [LARGE SCALE GENOMIC DNA]</scope>
    <source>
        <strain evidence="9 12">1APP75-32.1</strain>
        <strain evidence="11">1APR75-15</strain>
        <strain evidence="10">1ASR75-15</strain>
    </source>
</reference>
<dbReference type="InterPro" id="IPR027417">
    <property type="entry name" value="P-loop_NTPase"/>
</dbReference>
<dbReference type="InterPro" id="IPR004472">
    <property type="entry name" value="DTB_synth_BioD"/>
</dbReference>
<dbReference type="SUPFAM" id="SSF52540">
    <property type="entry name" value="P-loop containing nucleoside triphosphate hydrolases"/>
    <property type="match status" value="1"/>
</dbReference>
<feature type="binding site" evidence="8">
    <location>
        <begin position="118"/>
        <end position="121"/>
    </location>
    <ligand>
        <name>ATP</name>
        <dbReference type="ChEBI" id="CHEBI:30616"/>
    </ligand>
</feature>
<dbReference type="PANTHER" id="PTHR43210">
    <property type="entry name" value="DETHIOBIOTIN SYNTHETASE"/>
    <property type="match status" value="1"/>
</dbReference>
<evidence type="ECO:0000256" key="3">
    <source>
        <dbReference type="ARBA" id="ARBA00022723"/>
    </source>
</evidence>